<evidence type="ECO:0000313" key="8">
    <source>
        <dbReference type="Proteomes" id="UP001461341"/>
    </source>
</evidence>
<dbReference type="Proteomes" id="UP001461341">
    <property type="component" value="Chromosome"/>
</dbReference>
<evidence type="ECO:0000256" key="5">
    <source>
        <dbReference type="ARBA" id="ARBA00023136"/>
    </source>
</evidence>
<feature type="transmembrane region" description="Helical" evidence="6">
    <location>
        <begin position="340"/>
        <end position="357"/>
    </location>
</feature>
<evidence type="ECO:0000256" key="6">
    <source>
        <dbReference type="SAM" id="Phobius"/>
    </source>
</evidence>
<accession>A0ABZ2YEW7</accession>
<gene>
    <name evidence="7" type="ORF">QBE54_00670</name>
</gene>
<keyword evidence="8" id="KW-1185">Reference proteome</keyword>
<dbReference type="RefSeq" id="WP_369018436.1">
    <property type="nucleotide sequence ID" value="NZ_CP121689.1"/>
</dbReference>
<feature type="transmembrane region" description="Helical" evidence="6">
    <location>
        <begin position="12"/>
        <end position="34"/>
    </location>
</feature>
<feature type="transmembrane region" description="Helical" evidence="6">
    <location>
        <begin position="97"/>
        <end position="118"/>
    </location>
</feature>
<dbReference type="Pfam" id="PF03739">
    <property type="entry name" value="LptF_LptG"/>
    <property type="match status" value="1"/>
</dbReference>
<dbReference type="PANTHER" id="PTHR33529">
    <property type="entry name" value="SLR0882 PROTEIN-RELATED"/>
    <property type="match status" value="1"/>
</dbReference>
<evidence type="ECO:0000256" key="1">
    <source>
        <dbReference type="ARBA" id="ARBA00004651"/>
    </source>
</evidence>
<sequence>MKTLDRYILKQLVVNFIFGIGLFLSILTASDLIYRLTSLWLKSGLSLVRVVQIFLWNIPSFLVYIIPMAVLLGSILTTSRLSSDSEVVALRAAGVSYFRFTIPFLIFSIWACSATILIQETFVPMSAEKLMQLTEGTSLTGLLFQENTFFREEVGEGVERIFYVRQVNSREGVLSGVTVQEYGKEGILRIISAQEATNQQGKWIFRKGILYEMGPGGEVKRIVRFEREEIGAQQSLQEMLQQQKNPREMSLAQLKGYIERESAHNKDTTRLELILWQKTAIPFASIVFVLLGVSLGVISPRSGKGVGIGVSILVVFGYYVLFSVTGVLAEGGVLDPFTGAWFSNLVGGAVGFVLIFLRERS</sequence>
<organism evidence="7 8">
    <name type="scientific">Thermatribacter velox</name>
    <dbReference type="NCBI Taxonomy" id="3039681"/>
    <lineage>
        <taxon>Bacteria</taxon>
        <taxon>Pseudomonadati</taxon>
        <taxon>Atribacterota</taxon>
        <taxon>Atribacteria</taxon>
        <taxon>Atribacterales</taxon>
        <taxon>Thermatribacteraceae</taxon>
        <taxon>Thermatribacter</taxon>
    </lineage>
</organism>
<feature type="transmembrane region" description="Helical" evidence="6">
    <location>
        <begin position="305"/>
        <end position="328"/>
    </location>
</feature>
<reference evidence="7 8" key="1">
    <citation type="submission" date="2023-03" db="EMBL/GenBank/DDBJ databases">
        <title>Novel Species.</title>
        <authorList>
            <person name="Ma S."/>
        </authorList>
    </citation>
    <scope>NUCLEOTIDE SEQUENCE [LARGE SCALE GENOMIC DNA]</scope>
    <source>
        <strain evidence="7 8">B11</strain>
    </source>
</reference>
<keyword evidence="2" id="KW-1003">Cell membrane</keyword>
<keyword evidence="4 6" id="KW-1133">Transmembrane helix</keyword>
<proteinExistence type="predicted"/>
<comment type="subcellular location">
    <subcellularLocation>
        <location evidence="1">Cell membrane</location>
        <topology evidence="1">Multi-pass membrane protein</topology>
    </subcellularLocation>
</comment>
<dbReference type="EMBL" id="CP121689">
    <property type="protein sequence ID" value="WZL76278.1"/>
    <property type="molecule type" value="Genomic_DNA"/>
</dbReference>
<feature type="transmembrane region" description="Helical" evidence="6">
    <location>
        <begin position="280"/>
        <end position="298"/>
    </location>
</feature>
<evidence type="ECO:0000256" key="2">
    <source>
        <dbReference type="ARBA" id="ARBA00022475"/>
    </source>
</evidence>
<evidence type="ECO:0000313" key="7">
    <source>
        <dbReference type="EMBL" id="WZL76278.1"/>
    </source>
</evidence>
<feature type="transmembrane region" description="Helical" evidence="6">
    <location>
        <begin position="54"/>
        <end position="76"/>
    </location>
</feature>
<dbReference type="InterPro" id="IPR005495">
    <property type="entry name" value="LptG/LptF_permease"/>
</dbReference>
<keyword evidence="5 6" id="KW-0472">Membrane</keyword>
<evidence type="ECO:0000256" key="3">
    <source>
        <dbReference type="ARBA" id="ARBA00022692"/>
    </source>
</evidence>
<protein>
    <submittedName>
        <fullName evidence="7">LptF/LptG family permease</fullName>
    </submittedName>
</protein>
<dbReference type="PANTHER" id="PTHR33529:SF6">
    <property type="entry name" value="YJGP_YJGQ FAMILY PERMEASE"/>
    <property type="match status" value="1"/>
</dbReference>
<name>A0ABZ2YEW7_9BACT</name>
<evidence type="ECO:0000256" key="4">
    <source>
        <dbReference type="ARBA" id="ARBA00022989"/>
    </source>
</evidence>
<keyword evidence="3 6" id="KW-0812">Transmembrane</keyword>